<feature type="domain" description="C2H2-type" evidence="15">
    <location>
        <begin position="446"/>
        <end position="473"/>
    </location>
</feature>
<dbReference type="Pfam" id="PF07776">
    <property type="entry name" value="zf-AD"/>
    <property type="match status" value="1"/>
</dbReference>
<feature type="binding site" evidence="13">
    <location>
        <position position="73"/>
    </location>
    <ligand>
        <name>Zn(2+)</name>
        <dbReference type="ChEBI" id="CHEBI:29105"/>
    </ligand>
</feature>
<dbReference type="FunFam" id="3.30.160.60:FF:001397">
    <property type="entry name" value="Datilografo, isoform A"/>
    <property type="match status" value="1"/>
</dbReference>
<dbReference type="SMART" id="SM00355">
    <property type="entry name" value="ZnF_C2H2"/>
    <property type="match status" value="11"/>
</dbReference>
<keyword evidence="10" id="KW-0804">Transcription</keyword>
<feature type="domain" description="C2H2-type" evidence="15">
    <location>
        <begin position="502"/>
        <end position="529"/>
    </location>
</feature>
<dbReference type="Proteomes" id="UP000801492">
    <property type="component" value="Unassembled WGS sequence"/>
</dbReference>
<dbReference type="EMBL" id="VTPC01090557">
    <property type="protein sequence ID" value="KAF2883135.1"/>
    <property type="molecule type" value="Genomic_DNA"/>
</dbReference>
<keyword evidence="18" id="KW-1185">Reference proteome</keyword>
<dbReference type="AlphaFoldDB" id="A0A8K0CG01"/>
<feature type="compositionally biased region" description="Polar residues" evidence="14">
    <location>
        <begin position="527"/>
        <end position="537"/>
    </location>
</feature>
<evidence type="ECO:0000256" key="5">
    <source>
        <dbReference type="ARBA" id="ARBA00022737"/>
    </source>
</evidence>
<dbReference type="PROSITE" id="PS50157">
    <property type="entry name" value="ZINC_FINGER_C2H2_2"/>
    <property type="match status" value="9"/>
</dbReference>
<feature type="domain" description="ZAD" evidence="16">
    <location>
        <begin position="23"/>
        <end position="97"/>
    </location>
</feature>
<dbReference type="GO" id="GO:0000978">
    <property type="term" value="F:RNA polymerase II cis-regulatory region sequence-specific DNA binding"/>
    <property type="evidence" value="ECO:0007669"/>
    <property type="project" value="TreeGrafter"/>
</dbReference>
<sequence>MESTEQISFELPPDKLSMTDFNKACRACLTSTETANIFDITYENINLHEIFKTCASVQMDKNDNLPQNICESCLVLLIQLYEFKQQCQRSDLLLRIVLNQETIKQEEEKVEERIISTEEANNGKKFYTKIKEEIIEDNKELDSDEIANKHKKPEAEFIEGSVNNNKGSTVMLIEDIPRNNQEGTRHNKKLDTRVLTGSKIQCAQKKDKYTRKSYFCQHCKEIFDSYDKLKIHRQQVKHPRYLTKACPECSKPLTSKSWKLHMRTHTKEKPYTCQICQKQFSLKCNLQRHVMIHTGERPHKCEVCGKGFIQAIALQDHKRIHTGETPFVCSYCGKRFRVSAKHKTHLLRHLIENGNTANPNGSFKCNVCNRFLISRKTLNTHMLTHGEKRFLCSWCGKGFVTKAGLNSHSKVHTGIKPYSCTKCNKTFSQQGSLKSHTYTHTGEKPFVCKLCPKAFAQPNHLKEHMRTHSGERPYNCTYCDKSFALKGNLTIHIRTHTGETPFICDICNRGFYDSSSMKKHRRGHGQRNANSTVINKS</sequence>
<dbReference type="Gene3D" id="3.40.1800.20">
    <property type="match status" value="1"/>
</dbReference>
<comment type="similarity">
    <text evidence="3">Belongs to the krueppel C2H2-type zinc-finger protein family.</text>
</comment>
<dbReference type="InterPro" id="IPR012934">
    <property type="entry name" value="Znf_AD"/>
</dbReference>
<evidence type="ECO:0000313" key="17">
    <source>
        <dbReference type="EMBL" id="KAF2883135.1"/>
    </source>
</evidence>
<dbReference type="SMART" id="SM00868">
    <property type="entry name" value="zf-AD"/>
    <property type="match status" value="1"/>
</dbReference>
<keyword evidence="4 13" id="KW-0479">Metal-binding</keyword>
<evidence type="ECO:0000256" key="4">
    <source>
        <dbReference type="ARBA" id="ARBA00022723"/>
    </source>
</evidence>
<feature type="domain" description="C2H2-type" evidence="15">
    <location>
        <begin position="474"/>
        <end position="501"/>
    </location>
</feature>
<dbReference type="Gene3D" id="3.30.160.60">
    <property type="entry name" value="Classic Zinc Finger"/>
    <property type="match status" value="9"/>
</dbReference>
<keyword evidence="5" id="KW-0677">Repeat</keyword>
<evidence type="ECO:0000256" key="3">
    <source>
        <dbReference type="ARBA" id="ARBA00006991"/>
    </source>
</evidence>
<feature type="binding site" evidence="13">
    <location>
        <position position="25"/>
    </location>
    <ligand>
        <name>Zn(2+)</name>
        <dbReference type="ChEBI" id="CHEBI:29105"/>
    </ligand>
</feature>
<evidence type="ECO:0000259" key="16">
    <source>
        <dbReference type="PROSITE" id="PS51915"/>
    </source>
</evidence>
<dbReference type="FunFam" id="3.30.160.60:FF:000446">
    <property type="entry name" value="Zinc finger protein"/>
    <property type="match status" value="1"/>
</dbReference>
<dbReference type="FunFam" id="3.30.160.60:FF:001134">
    <property type="entry name" value="Zinc finger protein 70"/>
    <property type="match status" value="1"/>
</dbReference>
<organism evidence="17 18">
    <name type="scientific">Ignelater luminosus</name>
    <name type="common">Cucubano</name>
    <name type="synonym">Pyrophorus luminosus</name>
    <dbReference type="NCBI Taxonomy" id="2038154"/>
    <lineage>
        <taxon>Eukaryota</taxon>
        <taxon>Metazoa</taxon>
        <taxon>Ecdysozoa</taxon>
        <taxon>Arthropoda</taxon>
        <taxon>Hexapoda</taxon>
        <taxon>Insecta</taxon>
        <taxon>Pterygota</taxon>
        <taxon>Neoptera</taxon>
        <taxon>Endopterygota</taxon>
        <taxon>Coleoptera</taxon>
        <taxon>Polyphaga</taxon>
        <taxon>Elateriformia</taxon>
        <taxon>Elateroidea</taxon>
        <taxon>Elateridae</taxon>
        <taxon>Agrypninae</taxon>
        <taxon>Pyrophorini</taxon>
        <taxon>Ignelater</taxon>
    </lineage>
</organism>
<feature type="binding site" evidence="13">
    <location>
        <position position="28"/>
    </location>
    <ligand>
        <name>Zn(2+)</name>
        <dbReference type="ChEBI" id="CHEBI:29105"/>
    </ligand>
</feature>
<evidence type="ECO:0000256" key="11">
    <source>
        <dbReference type="ARBA" id="ARBA00023242"/>
    </source>
</evidence>
<evidence type="ECO:0000256" key="10">
    <source>
        <dbReference type="ARBA" id="ARBA00023163"/>
    </source>
</evidence>
<dbReference type="PANTHER" id="PTHR46105">
    <property type="entry name" value="AGAP004733-PA"/>
    <property type="match status" value="1"/>
</dbReference>
<protein>
    <submittedName>
        <fullName evidence="17">Uncharacterized protein</fullName>
    </submittedName>
</protein>
<dbReference type="FunFam" id="3.30.160.60:FF:000295">
    <property type="entry name" value="zinc finger protein 19"/>
    <property type="match status" value="1"/>
</dbReference>
<evidence type="ECO:0000256" key="13">
    <source>
        <dbReference type="PROSITE-ProRule" id="PRU01263"/>
    </source>
</evidence>
<feature type="domain" description="C2H2-type" evidence="15">
    <location>
        <begin position="363"/>
        <end position="390"/>
    </location>
</feature>
<evidence type="ECO:0000256" key="2">
    <source>
        <dbReference type="ARBA" id="ARBA00004123"/>
    </source>
</evidence>
<feature type="domain" description="C2H2-type" evidence="15">
    <location>
        <begin position="390"/>
        <end position="417"/>
    </location>
</feature>
<keyword evidence="6 12" id="KW-0863">Zinc-finger</keyword>
<comment type="caution">
    <text evidence="17">The sequence shown here is derived from an EMBL/GenBank/DDBJ whole genome shotgun (WGS) entry which is preliminary data.</text>
</comment>
<reference evidence="17" key="1">
    <citation type="submission" date="2019-08" db="EMBL/GenBank/DDBJ databases">
        <title>The genome of the North American firefly Photinus pyralis.</title>
        <authorList>
            <consortium name="Photinus pyralis genome working group"/>
            <person name="Fallon T.R."/>
            <person name="Sander Lower S.E."/>
            <person name="Weng J.-K."/>
        </authorList>
    </citation>
    <scope>NUCLEOTIDE SEQUENCE</scope>
    <source>
        <strain evidence="17">TRF0915ILg1</strain>
        <tissue evidence="17">Whole body</tissue>
    </source>
</reference>
<dbReference type="OrthoDB" id="8117402at2759"/>
<dbReference type="PANTHER" id="PTHR46105:SF5">
    <property type="entry name" value="ZINC FINGER AND BTB DOMAIN-CONTAINING PROTEIN 44 ISOFORM X1"/>
    <property type="match status" value="1"/>
</dbReference>
<feature type="domain" description="C2H2-type" evidence="15">
    <location>
        <begin position="271"/>
        <end position="298"/>
    </location>
</feature>
<dbReference type="SUPFAM" id="SSF57716">
    <property type="entry name" value="Glucocorticoid receptor-like (DNA-binding domain)"/>
    <property type="match status" value="1"/>
</dbReference>
<proteinExistence type="inferred from homology"/>
<keyword evidence="7 13" id="KW-0862">Zinc</keyword>
<evidence type="ECO:0000256" key="12">
    <source>
        <dbReference type="PROSITE-ProRule" id="PRU00042"/>
    </source>
</evidence>
<keyword evidence="11" id="KW-0539">Nucleus</keyword>
<evidence type="ECO:0000313" key="18">
    <source>
        <dbReference type="Proteomes" id="UP000801492"/>
    </source>
</evidence>
<dbReference type="InterPro" id="IPR050457">
    <property type="entry name" value="ZnFinger_BTB_dom_contain"/>
</dbReference>
<dbReference type="FunFam" id="3.30.160.60:FF:000110">
    <property type="entry name" value="Zinc finger protein-like"/>
    <property type="match status" value="1"/>
</dbReference>
<dbReference type="GO" id="GO:0005634">
    <property type="term" value="C:nucleus"/>
    <property type="evidence" value="ECO:0007669"/>
    <property type="project" value="UniProtKB-SubCell"/>
</dbReference>
<keyword evidence="8" id="KW-0805">Transcription regulation</keyword>
<feature type="domain" description="C2H2-type" evidence="15">
    <location>
        <begin position="327"/>
        <end position="354"/>
    </location>
</feature>
<evidence type="ECO:0000259" key="15">
    <source>
        <dbReference type="PROSITE" id="PS50157"/>
    </source>
</evidence>
<evidence type="ECO:0000256" key="14">
    <source>
        <dbReference type="SAM" id="MobiDB-lite"/>
    </source>
</evidence>
<comment type="function">
    <text evidence="1">May be involved in transcriptional regulation.</text>
</comment>
<evidence type="ECO:0000256" key="7">
    <source>
        <dbReference type="ARBA" id="ARBA00022833"/>
    </source>
</evidence>
<evidence type="ECO:0000256" key="8">
    <source>
        <dbReference type="ARBA" id="ARBA00023015"/>
    </source>
</evidence>
<keyword evidence="9" id="KW-0238">DNA-binding</keyword>
<feature type="domain" description="C2H2-type" evidence="15">
    <location>
        <begin position="299"/>
        <end position="326"/>
    </location>
</feature>
<gene>
    <name evidence="17" type="ORF">ILUMI_23052</name>
</gene>
<accession>A0A8K0CG01</accession>
<feature type="binding site" evidence="13">
    <location>
        <position position="70"/>
    </location>
    <ligand>
        <name>Zn(2+)</name>
        <dbReference type="ChEBI" id="CHEBI:29105"/>
    </ligand>
</feature>
<dbReference type="SUPFAM" id="SSF57667">
    <property type="entry name" value="beta-beta-alpha zinc fingers"/>
    <property type="match status" value="5"/>
</dbReference>
<name>A0A8K0CG01_IGNLU</name>
<dbReference type="InterPro" id="IPR013087">
    <property type="entry name" value="Znf_C2H2_type"/>
</dbReference>
<comment type="subcellular location">
    <subcellularLocation>
        <location evidence="2">Nucleus</location>
    </subcellularLocation>
</comment>
<feature type="region of interest" description="Disordered" evidence="14">
    <location>
        <begin position="517"/>
        <end position="537"/>
    </location>
</feature>
<evidence type="ECO:0000256" key="1">
    <source>
        <dbReference type="ARBA" id="ARBA00003767"/>
    </source>
</evidence>
<dbReference type="FunFam" id="3.30.160.60:FF:001443">
    <property type="entry name" value="Zinc finger protein 668"/>
    <property type="match status" value="1"/>
</dbReference>
<evidence type="ECO:0000256" key="6">
    <source>
        <dbReference type="ARBA" id="ARBA00022771"/>
    </source>
</evidence>
<dbReference type="PROSITE" id="PS00028">
    <property type="entry name" value="ZINC_FINGER_C2H2_1"/>
    <property type="match status" value="10"/>
</dbReference>
<dbReference type="Pfam" id="PF00096">
    <property type="entry name" value="zf-C2H2"/>
    <property type="match status" value="8"/>
</dbReference>
<dbReference type="GO" id="GO:0008270">
    <property type="term" value="F:zinc ion binding"/>
    <property type="evidence" value="ECO:0007669"/>
    <property type="project" value="UniProtKB-UniRule"/>
</dbReference>
<dbReference type="PROSITE" id="PS51915">
    <property type="entry name" value="ZAD"/>
    <property type="match status" value="1"/>
</dbReference>
<feature type="domain" description="C2H2-type" evidence="15">
    <location>
        <begin position="418"/>
        <end position="445"/>
    </location>
</feature>
<dbReference type="GO" id="GO:0000981">
    <property type="term" value="F:DNA-binding transcription factor activity, RNA polymerase II-specific"/>
    <property type="evidence" value="ECO:0007669"/>
    <property type="project" value="TreeGrafter"/>
</dbReference>
<dbReference type="InterPro" id="IPR036236">
    <property type="entry name" value="Znf_C2H2_sf"/>
</dbReference>
<dbReference type="FunFam" id="3.30.160.60:FF:000733">
    <property type="entry name" value="Zinc finger protein 236 variant"/>
    <property type="match status" value="1"/>
</dbReference>
<evidence type="ECO:0000256" key="9">
    <source>
        <dbReference type="ARBA" id="ARBA00023125"/>
    </source>
</evidence>